<proteinExistence type="predicted"/>
<evidence type="ECO:0000259" key="2">
    <source>
        <dbReference type="Pfam" id="PF10021"/>
    </source>
</evidence>
<reference evidence="3 4" key="1">
    <citation type="submission" date="2016-04" db="EMBL/GenBank/DDBJ databases">
        <title>Draft genome of Fonsecaea erecta CBS 125763.</title>
        <authorList>
            <person name="Weiss V.A."/>
            <person name="Vicente V.A."/>
            <person name="Raittz R.T."/>
            <person name="Moreno L.F."/>
            <person name="De Souza E.M."/>
            <person name="Pedrosa F.O."/>
            <person name="Steffens M.B."/>
            <person name="Faoro H."/>
            <person name="Tadra-Sfeir M.Z."/>
            <person name="Najafzadeh M.J."/>
            <person name="Felipe M.S."/>
            <person name="Teixeira M."/>
            <person name="Sun J."/>
            <person name="Xi L."/>
            <person name="Gomes R."/>
            <person name="De Azevedo C.M."/>
            <person name="Salgado C.G."/>
            <person name="Da Silva M.B."/>
            <person name="Nascimento M.F."/>
            <person name="Queiroz-Telles F."/>
            <person name="Attili D.S."/>
            <person name="Gorbushina A."/>
        </authorList>
    </citation>
    <scope>NUCLEOTIDE SEQUENCE [LARGE SCALE GENOMIC DNA]</scope>
    <source>
        <strain evidence="3 4">CBS 125763</strain>
    </source>
</reference>
<dbReference type="STRING" id="1367422.A0A178ZNW1"/>
<evidence type="ECO:0000256" key="1">
    <source>
        <dbReference type="SAM" id="MobiDB-lite"/>
    </source>
</evidence>
<dbReference type="InterPro" id="IPR019261">
    <property type="entry name" value="PARG_cat_microbial"/>
</dbReference>
<dbReference type="Pfam" id="PF10021">
    <property type="entry name" value="PARG_cat_microb"/>
    <property type="match status" value="1"/>
</dbReference>
<dbReference type="InterPro" id="IPR043472">
    <property type="entry name" value="Macro_dom-like"/>
</dbReference>
<dbReference type="Gene3D" id="3.40.220.10">
    <property type="entry name" value="Leucine Aminopeptidase, subunit E, domain 1"/>
    <property type="match status" value="1"/>
</dbReference>
<dbReference type="PANTHER" id="PTHR35596">
    <property type="entry name" value="DUF2263 DOMAIN-CONTAINING PROTEIN"/>
    <property type="match status" value="1"/>
</dbReference>
<feature type="compositionally biased region" description="Polar residues" evidence="1">
    <location>
        <begin position="1"/>
        <end position="13"/>
    </location>
</feature>
<dbReference type="GeneID" id="30007532"/>
<evidence type="ECO:0000313" key="3">
    <source>
        <dbReference type="EMBL" id="OAP61161.1"/>
    </source>
</evidence>
<comment type="caution">
    <text evidence="3">The sequence shown here is derived from an EMBL/GenBank/DDBJ whole genome shotgun (WGS) entry which is preliminary data.</text>
</comment>
<dbReference type="AlphaFoldDB" id="A0A178ZNW1"/>
<feature type="domain" description="Microbial-type PARG catalytic" evidence="2">
    <location>
        <begin position="80"/>
        <end position="156"/>
    </location>
</feature>
<dbReference type="RefSeq" id="XP_018694528.1">
    <property type="nucleotide sequence ID" value="XM_018834878.1"/>
</dbReference>
<dbReference type="Proteomes" id="UP000078343">
    <property type="component" value="Unassembled WGS sequence"/>
</dbReference>
<organism evidence="3 4">
    <name type="scientific">Fonsecaea erecta</name>
    <dbReference type="NCBI Taxonomy" id="1367422"/>
    <lineage>
        <taxon>Eukaryota</taxon>
        <taxon>Fungi</taxon>
        <taxon>Dikarya</taxon>
        <taxon>Ascomycota</taxon>
        <taxon>Pezizomycotina</taxon>
        <taxon>Eurotiomycetes</taxon>
        <taxon>Chaetothyriomycetidae</taxon>
        <taxon>Chaetothyriales</taxon>
        <taxon>Herpotrichiellaceae</taxon>
        <taxon>Fonsecaea</taxon>
    </lineage>
</organism>
<protein>
    <recommendedName>
        <fullName evidence="2">Microbial-type PARG catalytic domain-containing protein</fullName>
    </recommendedName>
</protein>
<dbReference type="OrthoDB" id="9985428at2759"/>
<dbReference type="EMBL" id="LVYI01000003">
    <property type="protein sequence ID" value="OAP61161.1"/>
    <property type="molecule type" value="Genomic_DNA"/>
</dbReference>
<dbReference type="PANTHER" id="PTHR35596:SF1">
    <property type="entry name" value="MICROBIAL-TYPE PARG CATALYTIC DOMAIN-CONTAINING PROTEIN"/>
    <property type="match status" value="1"/>
</dbReference>
<gene>
    <name evidence="3" type="ORF">AYL99_03362</name>
</gene>
<name>A0A178ZNW1_9EURO</name>
<dbReference type="SUPFAM" id="SSF52949">
    <property type="entry name" value="Macro domain-like"/>
    <property type="match status" value="1"/>
</dbReference>
<sequence>MSRSNRPRATNNLPAERYQGRASFGTEPPPKEKRKGMVEETLAQISNVLTTMGIIQEQSKSTFFPTQLETLDNNASPGHTFPNTKVRYGDTFSLTWQVLKTRPDYLHRTAVLNCASDVELAGGWRHRFGTTQEDALCYSSTLWPTLDQWKEKYPWRTVVQRKDWATVSVLSVAALACSSLVPDKSSKKRATGEMRMKLDKDVETIKERFRMALRMAARQDKSVLMLAALGCGVWKCPPKQVAELLRECLGEAEFAGWFEEIWIGIYDEAVFRIWEEVFGGDAG</sequence>
<evidence type="ECO:0000313" key="4">
    <source>
        <dbReference type="Proteomes" id="UP000078343"/>
    </source>
</evidence>
<accession>A0A178ZNW1</accession>
<keyword evidence="4" id="KW-1185">Reference proteome</keyword>
<feature type="region of interest" description="Disordered" evidence="1">
    <location>
        <begin position="1"/>
        <end position="34"/>
    </location>
</feature>